<dbReference type="EC" id="2.7.13.3" evidence="3"/>
<keyword evidence="9" id="KW-0067">ATP-binding</keyword>
<dbReference type="InterPro" id="IPR003594">
    <property type="entry name" value="HATPase_dom"/>
</dbReference>
<evidence type="ECO:0000256" key="5">
    <source>
        <dbReference type="ARBA" id="ARBA00022679"/>
    </source>
</evidence>
<keyword evidence="6 13" id="KW-0812">Transmembrane</keyword>
<evidence type="ECO:0000256" key="13">
    <source>
        <dbReference type="SAM" id="Phobius"/>
    </source>
</evidence>
<keyword evidence="10 13" id="KW-1133">Transmembrane helix</keyword>
<evidence type="ECO:0000256" key="11">
    <source>
        <dbReference type="ARBA" id="ARBA00023012"/>
    </source>
</evidence>
<keyword evidence="5" id="KW-0808">Transferase</keyword>
<evidence type="ECO:0000256" key="10">
    <source>
        <dbReference type="ARBA" id="ARBA00022989"/>
    </source>
</evidence>
<dbReference type="AlphaFoldDB" id="A0A3S2TUR2"/>
<proteinExistence type="predicted"/>
<feature type="domain" description="Histidine kinase" evidence="14">
    <location>
        <begin position="121"/>
        <end position="326"/>
    </location>
</feature>
<dbReference type="RefSeq" id="WP_127738290.1">
    <property type="nucleotide sequence ID" value="NZ_RZTZ01000003.1"/>
</dbReference>
<evidence type="ECO:0000256" key="7">
    <source>
        <dbReference type="ARBA" id="ARBA00022741"/>
    </source>
</evidence>
<keyword evidence="8 15" id="KW-0418">Kinase</keyword>
<name>A0A3S2TUR2_9BACI</name>
<keyword evidence="11" id="KW-0902">Two-component regulatory system</keyword>
<evidence type="ECO:0000313" key="15">
    <source>
        <dbReference type="EMBL" id="RVT63814.1"/>
    </source>
</evidence>
<evidence type="ECO:0000256" key="3">
    <source>
        <dbReference type="ARBA" id="ARBA00012438"/>
    </source>
</evidence>
<organism evidence="15 16">
    <name type="scientific">Niallia taxi</name>
    <dbReference type="NCBI Taxonomy" id="2499688"/>
    <lineage>
        <taxon>Bacteria</taxon>
        <taxon>Bacillati</taxon>
        <taxon>Bacillota</taxon>
        <taxon>Bacilli</taxon>
        <taxon>Bacillales</taxon>
        <taxon>Bacillaceae</taxon>
        <taxon>Niallia</taxon>
    </lineage>
</organism>
<dbReference type="PANTHER" id="PTHR45453">
    <property type="entry name" value="PHOSPHATE REGULON SENSOR PROTEIN PHOR"/>
    <property type="match status" value="1"/>
</dbReference>
<reference evidence="15 16" key="1">
    <citation type="submission" date="2019-01" db="EMBL/GenBank/DDBJ databases">
        <title>Bacillus sp. M5HDSG1-1, whole genome shotgun sequence.</title>
        <authorList>
            <person name="Tuo L."/>
        </authorList>
    </citation>
    <scope>NUCLEOTIDE SEQUENCE [LARGE SCALE GENOMIC DNA]</scope>
    <source>
        <strain evidence="15 16">M5HDSG1-1</strain>
    </source>
</reference>
<dbReference type="GO" id="GO:0005886">
    <property type="term" value="C:plasma membrane"/>
    <property type="evidence" value="ECO:0007669"/>
    <property type="project" value="UniProtKB-SubCell"/>
</dbReference>
<dbReference type="Gene3D" id="3.30.565.10">
    <property type="entry name" value="Histidine kinase-like ATPase, C-terminal domain"/>
    <property type="match status" value="1"/>
</dbReference>
<evidence type="ECO:0000256" key="12">
    <source>
        <dbReference type="ARBA" id="ARBA00023136"/>
    </source>
</evidence>
<comment type="subcellular location">
    <subcellularLocation>
        <location evidence="2">Cell membrane</location>
        <topology evidence="2">Multi-pass membrane protein</topology>
    </subcellularLocation>
</comment>
<dbReference type="SUPFAM" id="SSF55874">
    <property type="entry name" value="ATPase domain of HSP90 chaperone/DNA topoisomerase II/histidine kinase"/>
    <property type="match status" value="1"/>
</dbReference>
<dbReference type="EMBL" id="RZTZ01000003">
    <property type="protein sequence ID" value="RVT63814.1"/>
    <property type="molecule type" value="Genomic_DNA"/>
</dbReference>
<dbReference type="InterPro" id="IPR036890">
    <property type="entry name" value="HATPase_C_sf"/>
</dbReference>
<dbReference type="PRINTS" id="PR00344">
    <property type="entry name" value="BCTRLSENSOR"/>
</dbReference>
<evidence type="ECO:0000256" key="9">
    <source>
        <dbReference type="ARBA" id="ARBA00022840"/>
    </source>
</evidence>
<gene>
    <name evidence="15" type="ORF">EM808_11185</name>
</gene>
<dbReference type="SMART" id="SM00387">
    <property type="entry name" value="HATPase_c"/>
    <property type="match status" value="1"/>
</dbReference>
<evidence type="ECO:0000313" key="16">
    <source>
        <dbReference type="Proteomes" id="UP000288024"/>
    </source>
</evidence>
<comment type="catalytic activity">
    <reaction evidence="1">
        <text>ATP + protein L-histidine = ADP + protein N-phospho-L-histidine.</text>
        <dbReference type="EC" id="2.7.13.3"/>
    </reaction>
</comment>
<dbReference type="Pfam" id="PF02518">
    <property type="entry name" value="HATPase_c"/>
    <property type="match status" value="1"/>
</dbReference>
<evidence type="ECO:0000256" key="1">
    <source>
        <dbReference type="ARBA" id="ARBA00000085"/>
    </source>
</evidence>
<dbReference type="PROSITE" id="PS50109">
    <property type="entry name" value="HIS_KIN"/>
    <property type="match status" value="1"/>
</dbReference>
<evidence type="ECO:0000256" key="8">
    <source>
        <dbReference type="ARBA" id="ARBA00022777"/>
    </source>
</evidence>
<dbReference type="InterPro" id="IPR005467">
    <property type="entry name" value="His_kinase_dom"/>
</dbReference>
<feature type="transmembrane region" description="Helical" evidence="13">
    <location>
        <begin position="35"/>
        <end position="55"/>
    </location>
</feature>
<keyword evidence="7" id="KW-0547">Nucleotide-binding</keyword>
<keyword evidence="16" id="KW-1185">Reference proteome</keyword>
<dbReference type="GO" id="GO:0004721">
    <property type="term" value="F:phosphoprotein phosphatase activity"/>
    <property type="evidence" value="ECO:0007669"/>
    <property type="project" value="TreeGrafter"/>
</dbReference>
<dbReference type="PANTHER" id="PTHR45453:SF2">
    <property type="entry name" value="HISTIDINE KINASE"/>
    <property type="match status" value="1"/>
</dbReference>
<dbReference type="InterPro" id="IPR050351">
    <property type="entry name" value="BphY/WalK/GraS-like"/>
</dbReference>
<sequence length="334" mass="38754">MIGKFISEKRSWIIMFLFLQAFSLIVAALDETIAFTSVLYTVFLSSLIFLLFLFWRYHKETPFYKSLTEREDNLDLSAIASPESPFEKIVSESLHQQTMLLKKEMLTNTVALEQEKDDLLSWIHEVKTPMTTLRLLIDRLEDKAMRGSLTYEWLRIHHLLDQQLHSKRLPFMQNDLYIEKISIEPLLYDEIRTLQTWCIQKGIGFEVELSESEVLTDSKWLSFILRQLLTNAVKYSEASDIVITSSIQYDQVCLQIKDFGIGIAKQDLSRIYEKGFTSTANHQNNHATGMGLYLAKRAADALHIRIEADSIQQKGTVFTLTFPKKNDFVHLLSR</sequence>
<evidence type="ECO:0000256" key="6">
    <source>
        <dbReference type="ARBA" id="ARBA00022692"/>
    </source>
</evidence>
<dbReference type="GO" id="GO:0005524">
    <property type="term" value="F:ATP binding"/>
    <property type="evidence" value="ECO:0007669"/>
    <property type="project" value="UniProtKB-KW"/>
</dbReference>
<feature type="transmembrane region" description="Helical" evidence="13">
    <location>
        <begin position="12"/>
        <end position="29"/>
    </location>
</feature>
<evidence type="ECO:0000256" key="4">
    <source>
        <dbReference type="ARBA" id="ARBA00022475"/>
    </source>
</evidence>
<dbReference type="InterPro" id="IPR004358">
    <property type="entry name" value="Sig_transdc_His_kin-like_C"/>
</dbReference>
<comment type="caution">
    <text evidence="15">The sequence shown here is derived from an EMBL/GenBank/DDBJ whole genome shotgun (WGS) entry which is preliminary data.</text>
</comment>
<dbReference type="GO" id="GO:0016036">
    <property type="term" value="P:cellular response to phosphate starvation"/>
    <property type="evidence" value="ECO:0007669"/>
    <property type="project" value="TreeGrafter"/>
</dbReference>
<dbReference type="Proteomes" id="UP000288024">
    <property type="component" value="Unassembled WGS sequence"/>
</dbReference>
<accession>A0A3S2TUR2</accession>
<evidence type="ECO:0000259" key="14">
    <source>
        <dbReference type="PROSITE" id="PS50109"/>
    </source>
</evidence>
<keyword evidence="12 13" id="KW-0472">Membrane</keyword>
<keyword evidence="4" id="KW-1003">Cell membrane</keyword>
<protein>
    <recommendedName>
        <fullName evidence="3">histidine kinase</fullName>
        <ecNumber evidence="3">2.7.13.3</ecNumber>
    </recommendedName>
</protein>
<evidence type="ECO:0000256" key="2">
    <source>
        <dbReference type="ARBA" id="ARBA00004651"/>
    </source>
</evidence>
<dbReference type="GO" id="GO:0000155">
    <property type="term" value="F:phosphorelay sensor kinase activity"/>
    <property type="evidence" value="ECO:0007669"/>
    <property type="project" value="TreeGrafter"/>
</dbReference>